<reference evidence="2 3" key="4">
    <citation type="journal article" date="2011" name="BMC Genomics">
        <title>RNA-Seq improves annotation of protein-coding genes in the cucumber genome.</title>
        <authorList>
            <person name="Li Z."/>
            <person name="Zhang Z."/>
            <person name="Yan P."/>
            <person name="Huang S."/>
            <person name="Fei Z."/>
            <person name="Lin K."/>
        </authorList>
    </citation>
    <scope>NUCLEOTIDE SEQUENCE [LARGE SCALE GENOMIC DNA]</scope>
    <source>
        <strain evidence="3">cv. 9930</strain>
    </source>
</reference>
<sequence length="520" mass="57043">MADSSGTTLMDLITADPSTTSAGSTSTAASSVQSSMISSSSNSSSSVLPSALGKPAGEKRSKRAALMQIQNDTISAAKAALNPVRTNIMPQRQSKKKPVSYSQLARSIHELAATSDQKSSQKQLVHHVFPKLAVYNSVDPSLAPSLLMLNQQCEDRSVLRYVYYYLARILSDNGAQGVSTGGGIPTPNWDALADIDAVGGVTRADVVPRIVNQLVKEASNPDVEFHARRLQALKALTYAPSSSSEILSQLYEIVFSILDKVADAPQKRKKGVLGTKGGDKEEILFVWLVDSLEEVLQTPKSDKFFRETFCNGGFSWIQETTNKRGSFLEISKVLKSGKKGNIVVPAGIDLKGWEQFRRLLLDFLNAEYEPRAPHSEKKIIPKPPFGTRSKNHSQPRHPLRSSIHGKFPTRIHDEIDPTIDVSISSPGSLISEDKFAPLEVEDVQHISDFSSDVHRHFHEVSTTERVREEGLQLIALEKNIVLPLPNEETTEIESVTELEPAVFIQNPFPLSKEVVAALLE</sequence>
<accession>A0A0A0L427</accession>
<feature type="region of interest" description="Disordered" evidence="1">
    <location>
        <begin position="1"/>
        <end position="63"/>
    </location>
</feature>
<reference evidence="2 3" key="1">
    <citation type="journal article" date="2009" name="Nat. Genet.">
        <title>The genome of the cucumber, Cucumis sativus L.</title>
        <authorList>
            <person name="Huang S."/>
            <person name="Li R."/>
            <person name="Zhang Z."/>
            <person name="Li L."/>
            <person name="Gu X."/>
            <person name="Fan W."/>
            <person name="Lucas W.J."/>
            <person name="Wang X."/>
            <person name="Xie B."/>
            <person name="Ni P."/>
            <person name="Ren Y."/>
            <person name="Zhu H."/>
            <person name="Li J."/>
            <person name="Lin K."/>
            <person name="Jin W."/>
            <person name="Fei Z."/>
            <person name="Li G."/>
            <person name="Staub J."/>
            <person name="Kilian A."/>
            <person name="van der Vossen E.A."/>
            <person name="Wu Y."/>
            <person name="Guo J."/>
            <person name="He J."/>
            <person name="Jia Z."/>
            <person name="Ren Y."/>
            <person name="Tian G."/>
            <person name="Lu Y."/>
            <person name="Ruan J."/>
            <person name="Qian W."/>
            <person name="Wang M."/>
            <person name="Huang Q."/>
            <person name="Li B."/>
            <person name="Xuan Z."/>
            <person name="Cao J."/>
            <person name="Asan"/>
            <person name="Wu Z."/>
            <person name="Zhang J."/>
            <person name="Cai Q."/>
            <person name="Bai Y."/>
            <person name="Zhao B."/>
            <person name="Han Y."/>
            <person name="Li Y."/>
            <person name="Li X."/>
            <person name="Wang S."/>
            <person name="Shi Q."/>
            <person name="Liu S."/>
            <person name="Cho W.K."/>
            <person name="Kim J.Y."/>
            <person name="Xu Y."/>
            <person name="Heller-Uszynska K."/>
            <person name="Miao H."/>
            <person name="Cheng Z."/>
            <person name="Zhang S."/>
            <person name="Wu J."/>
            <person name="Yang Y."/>
            <person name="Kang H."/>
            <person name="Li M."/>
            <person name="Liang H."/>
            <person name="Ren X."/>
            <person name="Shi Z."/>
            <person name="Wen M."/>
            <person name="Jian M."/>
            <person name="Yang H."/>
            <person name="Zhang G."/>
            <person name="Yang Z."/>
            <person name="Chen R."/>
            <person name="Liu S."/>
            <person name="Li J."/>
            <person name="Ma L."/>
            <person name="Liu H."/>
            <person name="Zhou Y."/>
            <person name="Zhao J."/>
            <person name="Fang X."/>
            <person name="Li G."/>
            <person name="Fang L."/>
            <person name="Li Y."/>
            <person name="Liu D."/>
            <person name="Zheng H."/>
            <person name="Zhang Y."/>
            <person name="Qin N."/>
            <person name="Li Z."/>
            <person name="Yang G."/>
            <person name="Yang S."/>
            <person name="Bolund L."/>
            <person name="Kristiansen K."/>
            <person name="Zheng H."/>
            <person name="Li S."/>
            <person name="Zhang X."/>
            <person name="Yang H."/>
            <person name="Wang J."/>
            <person name="Sun R."/>
            <person name="Zhang B."/>
            <person name="Jiang S."/>
            <person name="Wang J."/>
            <person name="Du Y."/>
            <person name="Li S."/>
        </authorList>
    </citation>
    <scope>NUCLEOTIDE SEQUENCE [LARGE SCALE GENOMIC DNA]</scope>
    <source>
        <strain evidence="3">cv. 9930</strain>
    </source>
</reference>
<organism evidence="2 3">
    <name type="scientific">Cucumis sativus</name>
    <name type="common">Cucumber</name>
    <dbReference type="NCBI Taxonomy" id="3659"/>
    <lineage>
        <taxon>Eukaryota</taxon>
        <taxon>Viridiplantae</taxon>
        <taxon>Streptophyta</taxon>
        <taxon>Embryophyta</taxon>
        <taxon>Tracheophyta</taxon>
        <taxon>Spermatophyta</taxon>
        <taxon>Magnoliopsida</taxon>
        <taxon>eudicotyledons</taxon>
        <taxon>Gunneridae</taxon>
        <taxon>Pentapetalae</taxon>
        <taxon>rosids</taxon>
        <taxon>fabids</taxon>
        <taxon>Cucurbitales</taxon>
        <taxon>Cucurbitaceae</taxon>
        <taxon>Benincaseae</taxon>
        <taxon>Cucumis</taxon>
    </lineage>
</organism>
<gene>
    <name evidence="2" type="ORF">Csa_4G572310</name>
</gene>
<dbReference type="InterPro" id="IPR053296">
    <property type="entry name" value="TSET_member_tstB"/>
</dbReference>
<evidence type="ECO:0000256" key="1">
    <source>
        <dbReference type="SAM" id="MobiDB-lite"/>
    </source>
</evidence>
<dbReference type="Gramene" id="KGN54886">
    <property type="protein sequence ID" value="KGN54886"/>
    <property type="gene ID" value="Csa_4G572310"/>
</dbReference>
<reference evidence="2 3" key="2">
    <citation type="journal article" date="2009" name="PLoS ONE">
        <title>An integrated genetic and cytogenetic map of the cucumber genome.</title>
        <authorList>
            <person name="Ren Y."/>
            <person name="Zhang Z."/>
            <person name="Liu J."/>
            <person name="Staub J.E."/>
            <person name="Han Y."/>
            <person name="Cheng Z."/>
            <person name="Li X."/>
            <person name="Lu J."/>
            <person name="Miao H."/>
            <person name="Kang H."/>
            <person name="Xie B."/>
            <person name="Gu X."/>
            <person name="Wang X."/>
            <person name="Du Y."/>
            <person name="Jin W."/>
            <person name="Huang S."/>
        </authorList>
    </citation>
    <scope>NUCLEOTIDE SEQUENCE [LARGE SCALE GENOMIC DNA]</scope>
    <source>
        <strain evidence="3">cv. 9930</strain>
    </source>
</reference>
<protein>
    <submittedName>
        <fullName evidence="2">Uncharacterized protein</fullName>
    </submittedName>
</protein>
<feature type="compositionally biased region" description="Basic residues" evidence="1">
    <location>
        <begin position="389"/>
        <end position="399"/>
    </location>
</feature>
<dbReference type="EMBL" id="CM002925">
    <property type="protein sequence ID" value="KGN54886.1"/>
    <property type="molecule type" value="Genomic_DNA"/>
</dbReference>
<feature type="compositionally biased region" description="Low complexity" evidence="1">
    <location>
        <begin position="14"/>
        <end position="51"/>
    </location>
</feature>
<dbReference type="AlphaFoldDB" id="A0A0A0L427"/>
<dbReference type="Proteomes" id="UP000029981">
    <property type="component" value="Chromosome 4"/>
</dbReference>
<dbReference type="STRING" id="3659.A0A0A0L427"/>
<evidence type="ECO:0000313" key="3">
    <source>
        <dbReference type="Proteomes" id="UP000029981"/>
    </source>
</evidence>
<proteinExistence type="predicted"/>
<keyword evidence="3" id="KW-1185">Reference proteome</keyword>
<reference evidence="2 3" key="3">
    <citation type="journal article" date="2010" name="BMC Genomics">
        <title>Transcriptome sequencing and comparative analysis of cucumber flowers with different sex types.</title>
        <authorList>
            <person name="Guo S."/>
            <person name="Zheng Y."/>
            <person name="Joung J.G."/>
            <person name="Liu S."/>
            <person name="Zhang Z."/>
            <person name="Crasta O.R."/>
            <person name="Sobral B.W."/>
            <person name="Xu Y."/>
            <person name="Huang S."/>
            <person name="Fei Z."/>
        </authorList>
    </citation>
    <scope>NUCLEOTIDE SEQUENCE [LARGE SCALE GENOMIC DNA]</scope>
    <source>
        <strain evidence="3">cv. 9930</strain>
    </source>
</reference>
<feature type="region of interest" description="Disordered" evidence="1">
    <location>
        <begin position="376"/>
        <end position="404"/>
    </location>
</feature>
<dbReference type="PANTHER" id="PTHR48151:SF3">
    <property type="entry name" value="SH3 DOMAIN-CONTAINING PROTEIN"/>
    <property type="match status" value="1"/>
</dbReference>
<dbReference type="Gene3D" id="3.10.450.700">
    <property type="match status" value="1"/>
</dbReference>
<evidence type="ECO:0000313" key="2">
    <source>
        <dbReference type="EMBL" id="KGN54886.1"/>
    </source>
</evidence>
<name>A0A0A0L427_CUCSA</name>
<dbReference type="PANTHER" id="PTHR48151">
    <property type="entry name" value="SH3 DOMAIN-CONTAINING PROTEIN"/>
    <property type="match status" value="1"/>
</dbReference>